<feature type="transmembrane region" description="Helical" evidence="8">
    <location>
        <begin position="70"/>
        <end position="90"/>
    </location>
</feature>
<keyword evidence="10" id="KW-1185">Reference proteome</keyword>
<gene>
    <name evidence="9" type="ORF">GJQ55_04240</name>
</gene>
<dbReference type="PANTHER" id="PTHR30269:SF37">
    <property type="entry name" value="MEMBRANE TRANSPORTER PROTEIN"/>
    <property type="match status" value="1"/>
</dbReference>
<dbReference type="InterPro" id="IPR052017">
    <property type="entry name" value="TSUP"/>
</dbReference>
<evidence type="ECO:0000256" key="7">
    <source>
        <dbReference type="ARBA" id="ARBA00023136"/>
    </source>
</evidence>
<feature type="transmembrane region" description="Helical" evidence="8">
    <location>
        <begin position="223"/>
        <end position="245"/>
    </location>
</feature>
<feature type="transmembrane region" description="Helical" evidence="8">
    <location>
        <begin position="192"/>
        <end position="211"/>
    </location>
</feature>
<keyword evidence="5 8" id="KW-0812">Transmembrane</keyword>
<keyword evidence="3" id="KW-0813">Transport</keyword>
<dbReference type="Pfam" id="PF01925">
    <property type="entry name" value="TauE"/>
    <property type="match status" value="1"/>
</dbReference>
<feature type="transmembrane region" description="Helical" evidence="8">
    <location>
        <begin position="34"/>
        <end position="58"/>
    </location>
</feature>
<dbReference type="PANTHER" id="PTHR30269">
    <property type="entry name" value="TRANSMEMBRANE PROTEIN YFCA"/>
    <property type="match status" value="1"/>
</dbReference>
<feature type="transmembrane region" description="Helical" evidence="8">
    <location>
        <begin position="165"/>
        <end position="186"/>
    </location>
</feature>
<comment type="similarity">
    <text evidence="2 8">Belongs to the 4-toluene sulfonate uptake permease (TSUP) (TC 2.A.102) family.</text>
</comment>
<keyword evidence="7 8" id="KW-0472">Membrane</keyword>
<name>A0A9X7UVJ6_9GAMM</name>
<dbReference type="GO" id="GO:0005886">
    <property type="term" value="C:plasma membrane"/>
    <property type="evidence" value="ECO:0007669"/>
    <property type="project" value="UniProtKB-SubCell"/>
</dbReference>
<sequence length="246" mass="26166">MDITFVLVAMLGVLLTGIAKSGFAGGVGVVAVPMMAPFIGGAEAIGILLPVLLLMDLLTLRVFRRQLSWALFKPLLPGIVIGIVLGSLLLGVVSERGIQALIGLMGFWVLAQRRWPWLAGRGVNLQGTAAFSLGGIAGVGSTLAHAGAAPLQAYYLLQGLDKERFLAQVSLAVACMNAIKLVPYGALGLLEFTLSPLLLVLLPLAWLGVQIGRWLSRKIDGELFFRIMMWLLAINSLWLLGQAVVG</sequence>
<accession>A0A9X7UVJ6</accession>
<evidence type="ECO:0000256" key="3">
    <source>
        <dbReference type="ARBA" id="ARBA00022448"/>
    </source>
</evidence>
<evidence type="ECO:0000313" key="9">
    <source>
        <dbReference type="EMBL" id="QQD23739.1"/>
    </source>
</evidence>
<evidence type="ECO:0000256" key="6">
    <source>
        <dbReference type="ARBA" id="ARBA00022989"/>
    </source>
</evidence>
<dbReference type="AlphaFoldDB" id="A0A9X7UVJ6"/>
<keyword evidence="6 8" id="KW-1133">Transmembrane helix</keyword>
<dbReference type="Proteomes" id="UP000596074">
    <property type="component" value="Chromosome"/>
</dbReference>
<keyword evidence="4 8" id="KW-1003">Cell membrane</keyword>
<comment type="subcellular location">
    <subcellularLocation>
        <location evidence="1 8">Cell membrane</location>
        <topology evidence="1 8">Multi-pass membrane protein</topology>
    </subcellularLocation>
</comment>
<proteinExistence type="inferred from homology"/>
<organism evidence="9 10">
    <name type="scientific">Venatoribacter cucullus</name>
    <dbReference type="NCBI Taxonomy" id="2661630"/>
    <lineage>
        <taxon>Bacteria</taxon>
        <taxon>Pseudomonadati</taxon>
        <taxon>Pseudomonadota</taxon>
        <taxon>Gammaproteobacteria</taxon>
        <taxon>Oceanospirillales</taxon>
        <taxon>Oceanospirillaceae</taxon>
        <taxon>Venatoribacter</taxon>
    </lineage>
</organism>
<dbReference type="KEGG" id="vcw:GJQ55_04240"/>
<protein>
    <recommendedName>
        <fullName evidence="8">Probable membrane transporter protein</fullName>
    </recommendedName>
</protein>
<evidence type="ECO:0000256" key="1">
    <source>
        <dbReference type="ARBA" id="ARBA00004651"/>
    </source>
</evidence>
<evidence type="ECO:0000256" key="8">
    <source>
        <dbReference type="RuleBase" id="RU363041"/>
    </source>
</evidence>
<evidence type="ECO:0000256" key="4">
    <source>
        <dbReference type="ARBA" id="ARBA00022475"/>
    </source>
</evidence>
<dbReference type="RefSeq" id="WP_228346278.1">
    <property type="nucleotide sequence ID" value="NZ_CP046056.1"/>
</dbReference>
<reference evidence="9 10" key="1">
    <citation type="submission" date="2019-11" db="EMBL/GenBank/DDBJ databases">
        <title>Venatorbacter sp. nov. a predator of Campylobacter and other Gram-negative bacteria.</title>
        <authorList>
            <person name="Saeedi A."/>
            <person name="Cummings N.J."/>
            <person name="Connerton I.F."/>
            <person name="Connerton P.L."/>
        </authorList>
    </citation>
    <scope>NUCLEOTIDE SEQUENCE [LARGE SCALE GENOMIC DNA]</scope>
    <source>
        <strain evidence="9">XL5</strain>
    </source>
</reference>
<evidence type="ECO:0000313" key="10">
    <source>
        <dbReference type="Proteomes" id="UP000596074"/>
    </source>
</evidence>
<evidence type="ECO:0000256" key="2">
    <source>
        <dbReference type="ARBA" id="ARBA00009142"/>
    </source>
</evidence>
<evidence type="ECO:0000256" key="5">
    <source>
        <dbReference type="ARBA" id="ARBA00022692"/>
    </source>
</evidence>
<dbReference type="EMBL" id="CP046056">
    <property type="protein sequence ID" value="QQD23739.1"/>
    <property type="molecule type" value="Genomic_DNA"/>
</dbReference>
<dbReference type="InterPro" id="IPR002781">
    <property type="entry name" value="TM_pro_TauE-like"/>
</dbReference>